<evidence type="ECO:0000313" key="2">
    <source>
        <dbReference type="Proteomes" id="UP001274896"/>
    </source>
</evidence>
<gene>
    <name evidence="1" type="ORF">QTP70_030949</name>
</gene>
<comment type="caution">
    <text evidence="1">The sequence shown here is derived from an EMBL/GenBank/DDBJ whole genome shotgun (WGS) entry which is preliminary data.</text>
</comment>
<proteinExistence type="predicted"/>
<sequence length="99" mass="11001">MLLQRWRSALTSEERLQLRDYCAGVVSPVEGEPSPVLVLVPNLSEVSGPLLGDGERTAMGLNTASGKSLYKLCIKVYNKIWLNERVDTPWRSVLGLNDE</sequence>
<dbReference type="AlphaFoldDB" id="A0AAE0PUV3"/>
<dbReference type="EMBL" id="JAUCMX010000028">
    <property type="protein sequence ID" value="KAK3508482.1"/>
    <property type="molecule type" value="Genomic_DNA"/>
</dbReference>
<name>A0AAE0PUV3_9TELE</name>
<accession>A0AAE0PUV3</accession>
<evidence type="ECO:0000313" key="1">
    <source>
        <dbReference type="EMBL" id="KAK3508482.1"/>
    </source>
</evidence>
<feature type="non-terminal residue" evidence="1">
    <location>
        <position position="1"/>
    </location>
</feature>
<keyword evidence="2" id="KW-1185">Reference proteome</keyword>
<organism evidence="1 2">
    <name type="scientific">Hemibagrus guttatus</name>
    <dbReference type="NCBI Taxonomy" id="175788"/>
    <lineage>
        <taxon>Eukaryota</taxon>
        <taxon>Metazoa</taxon>
        <taxon>Chordata</taxon>
        <taxon>Craniata</taxon>
        <taxon>Vertebrata</taxon>
        <taxon>Euteleostomi</taxon>
        <taxon>Actinopterygii</taxon>
        <taxon>Neopterygii</taxon>
        <taxon>Teleostei</taxon>
        <taxon>Ostariophysi</taxon>
        <taxon>Siluriformes</taxon>
        <taxon>Bagridae</taxon>
        <taxon>Hemibagrus</taxon>
    </lineage>
</organism>
<dbReference type="Proteomes" id="UP001274896">
    <property type="component" value="Unassembled WGS sequence"/>
</dbReference>
<reference evidence="1" key="1">
    <citation type="submission" date="2023-06" db="EMBL/GenBank/DDBJ databases">
        <title>Male Hemibagrus guttatus genome.</title>
        <authorList>
            <person name="Bian C."/>
        </authorList>
    </citation>
    <scope>NUCLEOTIDE SEQUENCE</scope>
    <source>
        <strain evidence="1">Male_cb2023</strain>
        <tissue evidence="1">Muscle</tissue>
    </source>
</reference>
<protein>
    <submittedName>
        <fullName evidence="1">Uncharacterized protein</fullName>
    </submittedName>
</protein>